<feature type="transmembrane region" description="Helical" evidence="8">
    <location>
        <begin position="44"/>
        <end position="72"/>
    </location>
</feature>
<dbReference type="GO" id="GO:0005886">
    <property type="term" value="C:plasma membrane"/>
    <property type="evidence" value="ECO:0007669"/>
    <property type="project" value="UniProtKB-SubCell"/>
</dbReference>
<keyword evidence="5 8" id="KW-0573">Peptidoglycan synthesis</keyword>
<dbReference type="EMBL" id="LNNH01000012">
    <property type="protein sequence ID" value="KWW20861.1"/>
    <property type="molecule type" value="Genomic_DNA"/>
</dbReference>
<feature type="transmembrane region" description="Helical" evidence="8">
    <location>
        <begin position="466"/>
        <end position="490"/>
    </location>
</feature>
<feature type="transmembrane region" description="Helical" evidence="8">
    <location>
        <begin position="227"/>
        <end position="247"/>
    </location>
</feature>
<feature type="transmembrane region" description="Helical" evidence="8">
    <location>
        <begin position="84"/>
        <end position="108"/>
    </location>
</feature>
<dbReference type="PRINTS" id="PR01806">
    <property type="entry name" value="VIRFACTRMVIN"/>
</dbReference>
<protein>
    <recommendedName>
        <fullName evidence="8">Probable lipid II flippase MurJ</fullName>
    </recommendedName>
</protein>
<evidence type="ECO:0000256" key="7">
    <source>
        <dbReference type="ARBA" id="ARBA00023136"/>
    </source>
</evidence>
<keyword evidence="7 8" id="KW-0472">Membrane</keyword>
<feature type="transmembrane region" description="Helical" evidence="8">
    <location>
        <begin position="442"/>
        <end position="460"/>
    </location>
</feature>
<evidence type="ECO:0000256" key="2">
    <source>
        <dbReference type="ARBA" id="ARBA00022475"/>
    </source>
</evidence>
<comment type="subcellular location">
    <subcellularLocation>
        <location evidence="1 8">Cell membrane</location>
        <topology evidence="1 8">Multi-pass membrane protein</topology>
    </subcellularLocation>
</comment>
<accession>A0A109MZT1</accession>
<reference evidence="10 11" key="1">
    <citation type="submission" date="2015-11" db="EMBL/GenBank/DDBJ databases">
        <title>Genome Sequence of Bacillus simplex strain VanAntwerpen2.</title>
        <authorList>
            <person name="Couger M.B."/>
        </authorList>
    </citation>
    <scope>NUCLEOTIDE SEQUENCE [LARGE SCALE GENOMIC DNA]</scope>
    <source>
        <strain evidence="10 11">VanAntwerpen02</strain>
    </source>
</reference>
<dbReference type="AlphaFoldDB" id="A0A109MZT1"/>
<dbReference type="InterPro" id="IPR004268">
    <property type="entry name" value="MurJ"/>
</dbReference>
<keyword evidence="2 8" id="KW-1003">Cell membrane</keyword>
<dbReference type="PIRSF" id="PIRSF002869">
    <property type="entry name" value="MviN"/>
    <property type="match status" value="1"/>
</dbReference>
<dbReference type="GO" id="GO:0008360">
    <property type="term" value="P:regulation of cell shape"/>
    <property type="evidence" value="ECO:0007669"/>
    <property type="project" value="UniProtKB-UniRule"/>
</dbReference>
<keyword evidence="8 9" id="KW-0813">Transport</keyword>
<feature type="transmembrane region" description="Helical" evidence="8">
    <location>
        <begin position="346"/>
        <end position="367"/>
    </location>
</feature>
<evidence type="ECO:0000313" key="11">
    <source>
        <dbReference type="Proteomes" id="UP000064189"/>
    </source>
</evidence>
<feature type="transmembrane region" description="Helical" evidence="8">
    <location>
        <begin position="404"/>
        <end position="430"/>
    </location>
</feature>
<feature type="transmembrane region" description="Helical" evidence="8">
    <location>
        <begin position="158"/>
        <end position="182"/>
    </location>
</feature>
<evidence type="ECO:0000256" key="5">
    <source>
        <dbReference type="ARBA" id="ARBA00022984"/>
    </source>
</evidence>
<dbReference type="GO" id="GO:0034204">
    <property type="term" value="P:lipid translocation"/>
    <property type="evidence" value="ECO:0007669"/>
    <property type="project" value="TreeGrafter"/>
</dbReference>
<dbReference type="Pfam" id="PF03023">
    <property type="entry name" value="MurJ"/>
    <property type="match status" value="1"/>
</dbReference>
<keyword evidence="8 9" id="KW-0961">Cell wall biogenesis/degradation</keyword>
<dbReference type="Proteomes" id="UP000064189">
    <property type="component" value="Unassembled WGS sequence"/>
</dbReference>
<keyword evidence="3 8" id="KW-0812">Transmembrane</keyword>
<proteinExistence type="inferred from homology"/>
<comment type="function">
    <text evidence="8 9">Involved in peptidoglycan biosynthesis. Transports lipid-linked peptidoglycan precursors from the inner to the outer leaflet of the cytoplasmic membrane.</text>
</comment>
<organism evidence="10 11">
    <name type="scientific">Peribacillus simplex</name>
    <dbReference type="NCBI Taxonomy" id="1478"/>
    <lineage>
        <taxon>Bacteria</taxon>
        <taxon>Bacillati</taxon>
        <taxon>Bacillota</taxon>
        <taxon>Bacilli</taxon>
        <taxon>Bacillales</taxon>
        <taxon>Bacillaceae</taxon>
        <taxon>Peribacillus</taxon>
    </lineage>
</organism>
<dbReference type="PANTHER" id="PTHR47019">
    <property type="entry name" value="LIPID II FLIPPASE MURJ"/>
    <property type="match status" value="1"/>
</dbReference>
<dbReference type="InterPro" id="IPR051050">
    <property type="entry name" value="Lipid_II_flippase_MurJ/MviN"/>
</dbReference>
<dbReference type="GO" id="GO:0015648">
    <property type="term" value="F:lipid-linked peptidoglycan transporter activity"/>
    <property type="evidence" value="ECO:0007669"/>
    <property type="project" value="UniProtKB-UniRule"/>
</dbReference>
<dbReference type="PANTHER" id="PTHR47019:SF1">
    <property type="entry name" value="LIPID II FLIPPASE MURJ"/>
    <property type="match status" value="1"/>
</dbReference>
<dbReference type="UniPathway" id="UPA00219"/>
<comment type="caution">
    <text evidence="10">The sequence shown here is derived from an EMBL/GenBank/DDBJ whole genome shotgun (WGS) entry which is preliminary data.</text>
</comment>
<dbReference type="GO" id="GO:0071555">
    <property type="term" value="P:cell wall organization"/>
    <property type="evidence" value="ECO:0007669"/>
    <property type="project" value="UniProtKB-UniRule"/>
</dbReference>
<keyword evidence="4 8" id="KW-0133">Cell shape</keyword>
<feature type="transmembrane region" description="Helical" evidence="8">
    <location>
        <begin position="379"/>
        <end position="398"/>
    </location>
</feature>
<dbReference type="GO" id="GO:0009252">
    <property type="term" value="P:peptidoglycan biosynthetic process"/>
    <property type="evidence" value="ECO:0007669"/>
    <property type="project" value="UniProtKB-UniRule"/>
</dbReference>
<evidence type="ECO:0000256" key="8">
    <source>
        <dbReference type="HAMAP-Rule" id="MF_02078"/>
    </source>
</evidence>
<dbReference type="CDD" id="cd13123">
    <property type="entry name" value="MATE_MurJ_like"/>
    <property type="match status" value="1"/>
</dbReference>
<name>A0A109MZT1_9BACI</name>
<feature type="transmembrane region" description="Helical" evidence="8">
    <location>
        <begin position="133"/>
        <end position="151"/>
    </location>
</feature>
<feature type="transmembrane region" description="Helical" evidence="8">
    <location>
        <begin position="12"/>
        <end position="38"/>
    </location>
</feature>
<keyword evidence="11" id="KW-1185">Reference proteome</keyword>
<comment type="pathway">
    <text evidence="8">Cell wall biogenesis; peptidoglycan biosynthesis.</text>
</comment>
<feature type="transmembrane region" description="Helical" evidence="8">
    <location>
        <begin position="269"/>
        <end position="290"/>
    </location>
</feature>
<feature type="transmembrane region" description="Helical" evidence="8">
    <location>
        <begin position="311"/>
        <end position="334"/>
    </location>
</feature>
<dbReference type="RefSeq" id="WP_061141219.1">
    <property type="nucleotide sequence ID" value="NZ_LNNH01000012.1"/>
</dbReference>
<evidence type="ECO:0000256" key="6">
    <source>
        <dbReference type="ARBA" id="ARBA00022989"/>
    </source>
</evidence>
<evidence type="ECO:0000313" key="10">
    <source>
        <dbReference type="EMBL" id="KWW20861.1"/>
    </source>
</evidence>
<evidence type="ECO:0000256" key="9">
    <source>
        <dbReference type="PIRNR" id="PIRNR002869"/>
    </source>
</evidence>
<evidence type="ECO:0000256" key="3">
    <source>
        <dbReference type="ARBA" id="ARBA00022692"/>
    </source>
</evidence>
<keyword evidence="6 8" id="KW-1133">Transmembrane helix</keyword>
<sequence>MPTRSHVLKSVGLVTIITAVGKVLGFGRESIIAAYFGASSTADVFFVASLIPTILFTALGSGLQAGVIPIYLEKKAENPIKADDFISLLGSFFMLAAGVMTIVCMIFAKPLVMLVAPGFSGAELELTESLTRIMLPSLLFFTLSYMATGVLNANKRFILPALTSTAQNTVIIVATVLCAAPFGVEGLAWGFVFGAASQFLIQYPSLKRYGIRPVLSFLPHKRQIVQTLSTFYPIIIAALAIQLNSVVDRIIATSLETGSVAALNYANRLLWLPLSIVLTPLITVLYPSIVERALISYNAFLELTLRGMKSLVFLAVPFVIVMLVSGNGLITLAFERGAFDASATETTYTAFFFYSAALPFFALRDYLMNAFYALKKTKAAMYSCLFAVLLNVMLSWFLSRHLGVGGIAMATGISMLLQSLYLFCCLWLKADGRKDTAVFRDVLLESGKLLIIGAIIYGLARWLHPLALAFPIIVELVFISLLVFGLYLGLSMVFKVSSLKSWSRLKSK</sequence>
<evidence type="ECO:0000256" key="1">
    <source>
        <dbReference type="ARBA" id="ARBA00004651"/>
    </source>
</evidence>
<dbReference type="NCBIfam" id="TIGR01695">
    <property type="entry name" value="murJ_mviN"/>
    <property type="match status" value="1"/>
</dbReference>
<comment type="similarity">
    <text evidence="8 9">Belongs to the MurJ/MviN family.</text>
</comment>
<gene>
    <name evidence="8" type="primary">murJ</name>
    <name evidence="10" type="ORF">AS888_14595</name>
</gene>
<evidence type="ECO:0000256" key="4">
    <source>
        <dbReference type="ARBA" id="ARBA00022960"/>
    </source>
</evidence>
<dbReference type="HAMAP" id="MF_02078">
    <property type="entry name" value="MurJ_MviN"/>
    <property type="match status" value="1"/>
</dbReference>